<evidence type="ECO:0000256" key="4">
    <source>
        <dbReference type="ARBA" id="ARBA00023002"/>
    </source>
</evidence>
<gene>
    <name evidence="7" type="ORF">K450DRAFT_227407</name>
</gene>
<evidence type="ECO:0000259" key="6">
    <source>
        <dbReference type="PROSITE" id="PS51471"/>
    </source>
</evidence>
<dbReference type="InterPro" id="IPR005123">
    <property type="entry name" value="Oxoglu/Fe-dep_dioxygenase_dom"/>
</dbReference>
<name>A0AAD5EFH9_UMBRA</name>
<dbReference type="EMBL" id="MU620900">
    <property type="protein sequence ID" value="KAI8582487.1"/>
    <property type="molecule type" value="Genomic_DNA"/>
</dbReference>
<dbReference type="Gene3D" id="2.60.120.620">
    <property type="entry name" value="q2cbj1_9rhob like domain"/>
    <property type="match status" value="1"/>
</dbReference>
<keyword evidence="2" id="KW-0479">Metal-binding</keyword>
<protein>
    <recommendedName>
        <fullName evidence="6">Fe2OG dioxygenase domain-containing protein</fullName>
    </recommendedName>
</protein>
<evidence type="ECO:0000313" key="7">
    <source>
        <dbReference type="EMBL" id="KAI8582487.1"/>
    </source>
</evidence>
<proteinExistence type="predicted"/>
<evidence type="ECO:0000313" key="8">
    <source>
        <dbReference type="Proteomes" id="UP001206595"/>
    </source>
</evidence>
<dbReference type="SMART" id="SM00702">
    <property type="entry name" value="P4Hc"/>
    <property type="match status" value="1"/>
</dbReference>
<dbReference type="InterPro" id="IPR006620">
    <property type="entry name" value="Pro_4_hyd_alph"/>
</dbReference>
<dbReference type="Proteomes" id="UP001206595">
    <property type="component" value="Unassembled WGS sequence"/>
</dbReference>
<keyword evidence="4" id="KW-0560">Oxidoreductase</keyword>
<feature type="non-terminal residue" evidence="7">
    <location>
        <position position="1"/>
    </location>
</feature>
<dbReference type="SUPFAM" id="SSF51197">
    <property type="entry name" value="Clavaminate synthase-like"/>
    <property type="match status" value="1"/>
</dbReference>
<dbReference type="AlphaFoldDB" id="A0AAD5EFH9"/>
<feature type="domain" description="Fe2OG dioxygenase" evidence="6">
    <location>
        <begin position="140"/>
        <end position="231"/>
    </location>
</feature>
<keyword evidence="8" id="KW-1185">Reference proteome</keyword>
<dbReference type="RefSeq" id="XP_051447491.1">
    <property type="nucleotide sequence ID" value="XM_051586731.1"/>
</dbReference>
<sequence length="248" mass="27561">MNSDEVDIDLFSDLTEEEVQANEARTQQLKSQRLESIEHFSKDPTKRSLAQNRLVFRHTYGRASPPPLTVPSLLSTAECQAILSQVSQQNSEWLTSRHSAFATTDIPVASIPNLAVSLPALLNDRLLSKWIAPHFGFHPTRDLAFRDLFIVRYAHDAQRGLQMHTDGCLVSFNILLNSHTEFEGGGTIFEGVEKPVQIQQGDCVIHDAHLQHGGMEVSSGVRLILVGFVDTVDTITKDSIGRSMARTM</sequence>
<keyword evidence="5" id="KW-0408">Iron</keyword>
<reference evidence="7" key="1">
    <citation type="submission" date="2021-06" db="EMBL/GenBank/DDBJ databases">
        <authorList>
            <consortium name="DOE Joint Genome Institute"/>
            <person name="Mondo S.J."/>
            <person name="Amses K.R."/>
            <person name="Simmons D.R."/>
            <person name="Longcore J.E."/>
            <person name="Seto K."/>
            <person name="Alves G.H."/>
            <person name="Bonds A.E."/>
            <person name="Quandt C.A."/>
            <person name="Davis W.J."/>
            <person name="Chang Y."/>
            <person name="Letcher P.M."/>
            <person name="Powell M.J."/>
            <person name="Kuo A."/>
            <person name="Labutti K."/>
            <person name="Pangilinan J."/>
            <person name="Andreopoulos W."/>
            <person name="Tritt A."/>
            <person name="Riley R."/>
            <person name="Hundley H."/>
            <person name="Johnson J."/>
            <person name="Lipzen A."/>
            <person name="Barry K."/>
            <person name="Berbee M.L."/>
            <person name="Buchler N.E."/>
            <person name="Grigoriev I.V."/>
            <person name="Spatafora J.W."/>
            <person name="Stajich J.E."/>
            <person name="James T.Y."/>
        </authorList>
    </citation>
    <scope>NUCLEOTIDE SEQUENCE</scope>
    <source>
        <strain evidence="7">AG</strain>
    </source>
</reference>
<dbReference type="GO" id="GO:0031418">
    <property type="term" value="F:L-ascorbic acid binding"/>
    <property type="evidence" value="ECO:0007669"/>
    <property type="project" value="InterPro"/>
</dbReference>
<dbReference type="GO" id="GO:0016705">
    <property type="term" value="F:oxidoreductase activity, acting on paired donors, with incorporation or reduction of molecular oxygen"/>
    <property type="evidence" value="ECO:0007669"/>
    <property type="project" value="InterPro"/>
</dbReference>
<dbReference type="GO" id="GO:0005506">
    <property type="term" value="F:iron ion binding"/>
    <property type="evidence" value="ECO:0007669"/>
    <property type="project" value="InterPro"/>
</dbReference>
<evidence type="ECO:0000256" key="5">
    <source>
        <dbReference type="ARBA" id="ARBA00023004"/>
    </source>
</evidence>
<dbReference type="GeneID" id="75912079"/>
<evidence type="ECO:0000256" key="1">
    <source>
        <dbReference type="ARBA" id="ARBA00001961"/>
    </source>
</evidence>
<dbReference type="PROSITE" id="PS51471">
    <property type="entry name" value="FE2OG_OXY"/>
    <property type="match status" value="1"/>
</dbReference>
<accession>A0AAD5EFH9</accession>
<keyword evidence="3" id="KW-0223">Dioxygenase</keyword>
<comment type="cofactor">
    <cofactor evidence="1">
        <name>L-ascorbate</name>
        <dbReference type="ChEBI" id="CHEBI:38290"/>
    </cofactor>
</comment>
<evidence type="ECO:0000256" key="3">
    <source>
        <dbReference type="ARBA" id="ARBA00022964"/>
    </source>
</evidence>
<reference evidence="7" key="2">
    <citation type="journal article" date="2022" name="Proc. Natl. Acad. Sci. U.S.A.">
        <title>Diploid-dominant life cycles characterize the early evolution of Fungi.</title>
        <authorList>
            <person name="Amses K.R."/>
            <person name="Simmons D.R."/>
            <person name="Longcore J.E."/>
            <person name="Mondo S.J."/>
            <person name="Seto K."/>
            <person name="Jeronimo G.H."/>
            <person name="Bonds A.E."/>
            <person name="Quandt C.A."/>
            <person name="Davis W.J."/>
            <person name="Chang Y."/>
            <person name="Federici B.A."/>
            <person name="Kuo A."/>
            <person name="LaButti K."/>
            <person name="Pangilinan J."/>
            <person name="Andreopoulos W."/>
            <person name="Tritt A."/>
            <person name="Riley R."/>
            <person name="Hundley H."/>
            <person name="Johnson J."/>
            <person name="Lipzen A."/>
            <person name="Barry K."/>
            <person name="Lang B.F."/>
            <person name="Cuomo C.A."/>
            <person name="Buchler N.E."/>
            <person name="Grigoriev I.V."/>
            <person name="Spatafora J.W."/>
            <person name="Stajich J.E."/>
            <person name="James T.Y."/>
        </authorList>
    </citation>
    <scope>NUCLEOTIDE SEQUENCE</scope>
    <source>
        <strain evidence="7">AG</strain>
    </source>
</reference>
<organism evidence="7 8">
    <name type="scientific">Umbelopsis ramanniana AG</name>
    <dbReference type="NCBI Taxonomy" id="1314678"/>
    <lineage>
        <taxon>Eukaryota</taxon>
        <taxon>Fungi</taxon>
        <taxon>Fungi incertae sedis</taxon>
        <taxon>Mucoromycota</taxon>
        <taxon>Mucoromycotina</taxon>
        <taxon>Umbelopsidomycetes</taxon>
        <taxon>Umbelopsidales</taxon>
        <taxon>Umbelopsidaceae</taxon>
        <taxon>Umbelopsis</taxon>
    </lineage>
</organism>
<comment type="caution">
    <text evidence="7">The sequence shown here is derived from an EMBL/GenBank/DDBJ whole genome shotgun (WGS) entry which is preliminary data.</text>
</comment>
<evidence type="ECO:0000256" key="2">
    <source>
        <dbReference type="ARBA" id="ARBA00022723"/>
    </source>
</evidence>
<dbReference type="GO" id="GO:0051213">
    <property type="term" value="F:dioxygenase activity"/>
    <property type="evidence" value="ECO:0007669"/>
    <property type="project" value="UniProtKB-KW"/>
</dbReference>